<evidence type="ECO:0000313" key="2">
    <source>
        <dbReference type="EMBL" id="VDN48829.1"/>
    </source>
</evidence>
<proteinExistence type="predicted"/>
<dbReference type="RefSeq" id="WP_125137904.1">
    <property type="nucleotide sequence ID" value="NZ_LR130778.1"/>
</dbReference>
<dbReference type="AlphaFoldDB" id="A0A3P7SAD5"/>
<feature type="transmembrane region" description="Helical" evidence="1">
    <location>
        <begin position="86"/>
        <end position="105"/>
    </location>
</feature>
<evidence type="ECO:0000256" key="1">
    <source>
        <dbReference type="SAM" id="Phobius"/>
    </source>
</evidence>
<feature type="transmembrane region" description="Helical" evidence="1">
    <location>
        <begin position="125"/>
        <end position="143"/>
    </location>
</feature>
<keyword evidence="3" id="KW-1185">Reference proteome</keyword>
<sequence>MTKKTTRDIIIQTLSVAVVAFVFQLIWEYSQCGPFYIMDDDLAGHTRLMISATVGDMNMSLLLLWMLMFINKDVNWLIGKWHRHDYIIMVFYALFISFFFEIHALHTGRWGYNPDTMPIIPGTPIGWLPVIQLLILFPIIFMVSRKVYIQLTKGR</sequence>
<dbReference type="OrthoDB" id="2969855at2"/>
<keyword evidence="1" id="KW-0472">Membrane</keyword>
<evidence type="ECO:0000313" key="3">
    <source>
        <dbReference type="Proteomes" id="UP000279029"/>
    </source>
</evidence>
<dbReference type="EMBL" id="LR130778">
    <property type="protein sequence ID" value="VDN48829.1"/>
    <property type="molecule type" value="Genomic_DNA"/>
</dbReference>
<keyword evidence="1" id="KW-1133">Transmembrane helix</keyword>
<feature type="transmembrane region" description="Helical" evidence="1">
    <location>
        <begin position="9"/>
        <end position="27"/>
    </location>
</feature>
<dbReference type="Proteomes" id="UP000279029">
    <property type="component" value="Chromosome"/>
</dbReference>
<gene>
    <name evidence="2" type="ORF">PATL70BA_2919</name>
</gene>
<accession>A0A3P7SAD5</accession>
<feature type="transmembrane region" description="Helical" evidence="1">
    <location>
        <begin position="47"/>
        <end position="65"/>
    </location>
</feature>
<organism evidence="2 3">
    <name type="scientific">Petrocella atlantisensis</name>
    <dbReference type="NCBI Taxonomy" id="2173034"/>
    <lineage>
        <taxon>Bacteria</taxon>
        <taxon>Bacillati</taxon>
        <taxon>Bacillota</taxon>
        <taxon>Clostridia</taxon>
        <taxon>Lachnospirales</taxon>
        <taxon>Vallitaleaceae</taxon>
        <taxon>Petrocella</taxon>
    </lineage>
</organism>
<reference evidence="2 3" key="1">
    <citation type="submission" date="2018-09" db="EMBL/GenBank/DDBJ databases">
        <authorList>
            <person name="Postec A."/>
        </authorList>
    </citation>
    <scope>NUCLEOTIDE SEQUENCE [LARGE SCALE GENOMIC DNA]</scope>
    <source>
        <strain evidence="2">70B-A</strain>
    </source>
</reference>
<keyword evidence="1" id="KW-0812">Transmembrane</keyword>
<dbReference type="KEGG" id="cbar:PATL70BA_2919"/>
<protein>
    <submittedName>
        <fullName evidence="2">Uncharacterized protein</fullName>
    </submittedName>
</protein>
<name>A0A3P7SAD5_9FIRM</name>